<dbReference type="RefSeq" id="WP_394161547.1">
    <property type="nucleotide sequence ID" value="NZ_JBHGCJ010000002.1"/>
</dbReference>
<dbReference type="InterPro" id="IPR050077">
    <property type="entry name" value="LexA_repressor"/>
</dbReference>
<sequence>MLTPSSFPPGFLGAANLAAEVLALPVLPVRVTCGFPSPAEDFFGVTDLLDLNQRCIDNPVATFFVEADTGESMEGFGIGPGDTLVVDRSKRPRPGDVVMVLWEGGFTVKQLCQRAGRFELHSGNPANAAILVPEDVELDVWGVVTWSFRKQLRR</sequence>
<dbReference type="Pfam" id="PF00717">
    <property type="entry name" value="Peptidase_S24"/>
    <property type="match status" value="1"/>
</dbReference>
<accession>A0ABW7CTV5</accession>
<evidence type="ECO:0000313" key="2">
    <source>
        <dbReference type="EMBL" id="MFG6108376.1"/>
    </source>
</evidence>
<dbReference type="Proteomes" id="UP001605261">
    <property type="component" value="Unassembled WGS sequence"/>
</dbReference>
<dbReference type="InterPro" id="IPR039418">
    <property type="entry name" value="LexA-like"/>
</dbReference>
<dbReference type="PANTHER" id="PTHR33516:SF2">
    <property type="entry name" value="LEXA REPRESSOR-RELATED"/>
    <property type="match status" value="1"/>
</dbReference>
<dbReference type="Gene3D" id="2.10.109.10">
    <property type="entry name" value="Umud Fragment, subunit A"/>
    <property type="match status" value="1"/>
</dbReference>
<feature type="domain" description="Peptidase S24/S26A/S26B/S26C" evidence="1">
    <location>
        <begin position="25"/>
        <end position="144"/>
    </location>
</feature>
<evidence type="ECO:0000259" key="1">
    <source>
        <dbReference type="Pfam" id="PF00717"/>
    </source>
</evidence>
<proteinExistence type="predicted"/>
<dbReference type="NCBIfam" id="NF007621">
    <property type="entry name" value="PRK10276.1"/>
    <property type="match status" value="1"/>
</dbReference>
<protein>
    <submittedName>
        <fullName evidence="2">LexA family protein</fullName>
    </submittedName>
</protein>
<name>A0ABW7CTV5_9GAMM</name>
<dbReference type="InterPro" id="IPR015927">
    <property type="entry name" value="Peptidase_S24_S26A/B/C"/>
</dbReference>
<comment type="caution">
    <text evidence="2">The sequence shown here is derived from an EMBL/GenBank/DDBJ whole genome shotgun (WGS) entry which is preliminary data.</text>
</comment>
<gene>
    <name evidence="2" type="ORF">ACEU0G_002315</name>
</gene>
<dbReference type="PANTHER" id="PTHR33516">
    <property type="entry name" value="LEXA REPRESSOR"/>
    <property type="match status" value="1"/>
</dbReference>
<dbReference type="EMBL" id="JBHGCJ010000002">
    <property type="protein sequence ID" value="MFG6108376.1"/>
    <property type="molecule type" value="Genomic_DNA"/>
</dbReference>
<dbReference type="InterPro" id="IPR036286">
    <property type="entry name" value="LexA/Signal_pep-like_sf"/>
</dbReference>
<dbReference type="SUPFAM" id="SSF51306">
    <property type="entry name" value="LexA/Signal peptidase"/>
    <property type="match status" value="1"/>
</dbReference>
<evidence type="ECO:0000313" key="3">
    <source>
        <dbReference type="Proteomes" id="UP001605261"/>
    </source>
</evidence>
<reference evidence="2 3" key="1">
    <citation type="submission" date="2024-09" db="EMBL/GenBank/DDBJ databases">
        <authorList>
            <consortium name="All-Russian atlas of soil microorganisms"/>
            <consortium name="as a basis for the search for new antimicrobial producers and enzymes with unique properties"/>
            <person name="Sokolova E.A."/>
            <person name="Voronina E.N."/>
        </authorList>
    </citation>
    <scope>NUCLEOTIDE SEQUENCE [LARGE SCALE GENOMIC DNA]</scope>
    <source>
        <strain evidence="2 3">AF-22b-331.1</strain>
    </source>
</reference>
<dbReference type="CDD" id="cd06529">
    <property type="entry name" value="S24_LexA-like"/>
    <property type="match status" value="1"/>
</dbReference>
<organism evidence="2 3">
    <name type="scientific">Stenotrophomonas nematodicola</name>
    <dbReference type="NCBI Taxonomy" id="2656746"/>
    <lineage>
        <taxon>Bacteria</taxon>
        <taxon>Pseudomonadati</taxon>
        <taxon>Pseudomonadota</taxon>
        <taxon>Gammaproteobacteria</taxon>
        <taxon>Lysobacterales</taxon>
        <taxon>Lysobacteraceae</taxon>
        <taxon>Stenotrophomonas</taxon>
    </lineage>
</organism>
<keyword evidence="3" id="KW-1185">Reference proteome</keyword>